<dbReference type="PROSITE" id="PS51269">
    <property type="entry name" value="COMM"/>
    <property type="match status" value="1"/>
</dbReference>
<keyword evidence="4" id="KW-1185">Reference proteome</keyword>
<reference evidence="5" key="1">
    <citation type="submission" date="2025-08" db="UniProtKB">
        <authorList>
            <consortium name="RefSeq"/>
        </authorList>
    </citation>
    <scope>IDENTIFICATION</scope>
</reference>
<dbReference type="GeneID" id="107109395"/>
<feature type="domain" description="COMM" evidence="3">
    <location>
        <begin position="94"/>
        <end position="174"/>
    </location>
</feature>
<evidence type="ECO:0000259" key="3">
    <source>
        <dbReference type="PROSITE" id="PS51269"/>
    </source>
</evidence>
<dbReference type="InterPro" id="IPR037355">
    <property type="entry name" value="COMMD3"/>
</dbReference>
<dbReference type="Pfam" id="PF21672">
    <property type="entry name" value="COMM_HN"/>
    <property type="match status" value="1"/>
</dbReference>
<proteinExistence type="inferred from homology"/>
<evidence type="ECO:0000256" key="2">
    <source>
        <dbReference type="ARBA" id="ARBA00093469"/>
    </source>
</evidence>
<accession>A0ABM1JVK6</accession>
<evidence type="ECO:0000313" key="5">
    <source>
        <dbReference type="RefSeq" id="XP_015265493.1"/>
    </source>
</evidence>
<comment type="similarity">
    <text evidence="2">Belongs to the COMM domain-containing protein 3 family.</text>
</comment>
<evidence type="ECO:0000313" key="4">
    <source>
        <dbReference type="Proteomes" id="UP000694871"/>
    </source>
</evidence>
<dbReference type="PANTHER" id="PTHR31159:SF1">
    <property type="entry name" value="COMM DOMAIN-CONTAINING PROTEIN 3"/>
    <property type="match status" value="1"/>
</dbReference>
<dbReference type="Proteomes" id="UP000694871">
    <property type="component" value="Unplaced"/>
</dbReference>
<sequence length="176" mass="19600">MELSEPVQSGLQRLADPGCFSPRAYAALLQAAFRSLLGGQADQAALDHPDLEHIEPAVLKYCHAAAATCIVEAGKNRAERSVISTCLEDCKFDRERIEEFCTEYQKNKDSLEILLGSVGRCPLHIMDVSWRLEYQIKSSDSRSHPDLNFSCSMEQLQDLVGKLKDAAKSLERTTQL</sequence>
<protein>
    <recommendedName>
        <fullName evidence="1">COMM domain-containing protein 3</fullName>
    </recommendedName>
</protein>
<dbReference type="PANTHER" id="PTHR31159">
    <property type="entry name" value="COMM DOMAIN-CONTAINING PROTEIN 3"/>
    <property type="match status" value="1"/>
</dbReference>
<dbReference type="RefSeq" id="XP_015265493.1">
    <property type="nucleotide sequence ID" value="XM_015410007.1"/>
</dbReference>
<organism evidence="4 5">
    <name type="scientific">Gekko japonicus</name>
    <name type="common">Schlegel's Japanese gecko</name>
    <dbReference type="NCBI Taxonomy" id="146911"/>
    <lineage>
        <taxon>Eukaryota</taxon>
        <taxon>Metazoa</taxon>
        <taxon>Chordata</taxon>
        <taxon>Craniata</taxon>
        <taxon>Vertebrata</taxon>
        <taxon>Euteleostomi</taxon>
        <taxon>Lepidosauria</taxon>
        <taxon>Squamata</taxon>
        <taxon>Bifurcata</taxon>
        <taxon>Gekkota</taxon>
        <taxon>Gekkonidae</taxon>
        <taxon>Gekkoninae</taxon>
        <taxon>Gekko</taxon>
    </lineage>
</organism>
<dbReference type="InterPro" id="IPR017920">
    <property type="entry name" value="COMM"/>
</dbReference>
<name>A0ABM1JVK6_GEKJA</name>
<gene>
    <name evidence="5" type="primary">COMMD3</name>
</gene>
<evidence type="ECO:0000256" key="1">
    <source>
        <dbReference type="ARBA" id="ARBA00016548"/>
    </source>
</evidence>
<dbReference type="CDD" id="cd04751">
    <property type="entry name" value="Commd3"/>
    <property type="match status" value="1"/>
</dbReference>